<dbReference type="InterPro" id="IPR011982">
    <property type="entry name" value="HPA_mOase_red"/>
</dbReference>
<reference evidence="9 10" key="1">
    <citation type="journal article" date="2018" name="Genome Announc.">
        <title>Ignatzschineria cameli sp. nov., isolated from necrotic foot tissue of dromedaries (Camelus dromedarius) and associated maggots (Wohlfahrtia species) in Dubai.</title>
        <authorList>
            <person name="Tsang C.C."/>
            <person name="Tang J.Y."/>
            <person name="Fong J.Y."/>
            <person name="Kinne J."/>
            <person name="Lee H.H."/>
            <person name="Joseph M."/>
            <person name="Jose S."/>
            <person name="Schuster R.K."/>
            <person name="Tang Y."/>
            <person name="Sivakumar S."/>
            <person name="Chen J.H."/>
            <person name="Teng J.L."/>
            <person name="Lau S.K."/>
            <person name="Wernery U."/>
            <person name="Woo P.C."/>
        </authorList>
    </citation>
    <scope>NUCLEOTIDE SEQUENCE [LARGE SCALE GENOMIC DNA]</scope>
    <source>
        <strain evidence="9 10">KCTC 22643</strain>
    </source>
</reference>
<dbReference type="SUPFAM" id="SSF50475">
    <property type="entry name" value="FMN-binding split barrel"/>
    <property type="match status" value="1"/>
</dbReference>
<evidence type="ECO:0000256" key="4">
    <source>
        <dbReference type="ARBA" id="ARBA00022630"/>
    </source>
</evidence>
<protein>
    <recommendedName>
        <fullName evidence="3">4-hydroxyphenylacetate 3-monooxygenase reductase component</fullName>
    </recommendedName>
</protein>
<dbReference type="PANTHER" id="PTHR30466:SF1">
    <property type="entry name" value="FMN REDUCTASE (NADH) RUTF"/>
    <property type="match status" value="1"/>
</dbReference>
<keyword evidence="6" id="KW-0560">Oxidoreductase</keyword>
<evidence type="ECO:0000313" key="10">
    <source>
        <dbReference type="Proteomes" id="UP000244948"/>
    </source>
</evidence>
<comment type="caution">
    <text evidence="9">The sequence shown here is derived from an EMBL/GenBank/DDBJ whole genome shotgun (WGS) entry which is preliminary data.</text>
</comment>
<keyword evidence="4" id="KW-0285">Flavoprotein</keyword>
<comment type="pathway">
    <text evidence="1">Aromatic compound metabolism; 4-hydroxyphenylacetate degradation; pyruvate and succinate semialdehyde from 4-hydroxyphenylacetate: step 1/7.</text>
</comment>
<dbReference type="GO" id="GO:0051287">
    <property type="term" value="F:NAD binding"/>
    <property type="evidence" value="ECO:0007669"/>
    <property type="project" value="InterPro"/>
</dbReference>
<dbReference type="NCBIfam" id="TIGR02296">
    <property type="entry name" value="HpaC"/>
    <property type="match status" value="1"/>
</dbReference>
<dbReference type="UniPathway" id="UPA00208">
    <property type="reaction ID" value="UER00416"/>
</dbReference>
<keyword evidence="5" id="KW-0058">Aromatic hydrocarbons catabolism</keyword>
<comment type="similarity">
    <text evidence="2">Belongs to the non-flavoprotein flavin reductase family. HpaC subfamily.</text>
</comment>
<dbReference type="EMBL" id="QEWR01000003">
    <property type="protein sequence ID" value="PWD83209.1"/>
    <property type="molecule type" value="Genomic_DNA"/>
</dbReference>
<evidence type="ECO:0000256" key="2">
    <source>
        <dbReference type="ARBA" id="ARBA00006032"/>
    </source>
</evidence>
<dbReference type="Gene3D" id="2.30.110.10">
    <property type="entry name" value="Electron Transport, Fmn-binding Protein, Chain A"/>
    <property type="match status" value="1"/>
</dbReference>
<gene>
    <name evidence="9" type="primary">hpaC</name>
    <name evidence="9" type="ORF">DC082_07325</name>
</gene>
<dbReference type="PANTHER" id="PTHR30466">
    <property type="entry name" value="FLAVIN REDUCTASE"/>
    <property type="match status" value="1"/>
</dbReference>
<dbReference type="GO" id="GO:0016651">
    <property type="term" value="F:oxidoreductase activity, acting on NAD(P)H"/>
    <property type="evidence" value="ECO:0007669"/>
    <property type="project" value="InterPro"/>
</dbReference>
<dbReference type="InterPro" id="IPR002563">
    <property type="entry name" value="Flavin_Rdtase-like_dom"/>
</dbReference>
<evidence type="ECO:0000259" key="8">
    <source>
        <dbReference type="SMART" id="SM00903"/>
    </source>
</evidence>
<dbReference type="InterPro" id="IPR012349">
    <property type="entry name" value="Split_barrel_FMN-bd"/>
</dbReference>
<proteinExistence type="inferred from homology"/>
<evidence type="ECO:0000256" key="3">
    <source>
        <dbReference type="ARBA" id="ARBA00015398"/>
    </source>
</evidence>
<evidence type="ECO:0000256" key="6">
    <source>
        <dbReference type="ARBA" id="ARBA00023002"/>
    </source>
</evidence>
<keyword evidence="7" id="KW-0520">NAD</keyword>
<dbReference type="Proteomes" id="UP000244948">
    <property type="component" value="Unassembled WGS sequence"/>
</dbReference>
<dbReference type="Pfam" id="PF01613">
    <property type="entry name" value="Flavin_Reduct"/>
    <property type="match status" value="1"/>
</dbReference>
<evidence type="ECO:0000256" key="7">
    <source>
        <dbReference type="ARBA" id="ARBA00023027"/>
    </source>
</evidence>
<dbReference type="SMART" id="SM00903">
    <property type="entry name" value="Flavin_Reduct"/>
    <property type="match status" value="1"/>
</dbReference>
<keyword evidence="9" id="KW-0503">Monooxygenase</keyword>
<sequence>MNKPQLTPIQQQFRDAMSSLSAAVNIITTNGRAGKCGLTATAVCSITDSPPTVMIAVNQNSKTNATLKENGVVAINILAKEHEETAKDFAGLTQLNIEERFRRHAWCEGAHQLPILQDSLANLQGEIIQTMEMGTHTLFFIELFEIRNRTGGAALAYFSRAFHAVGDEMR</sequence>
<organism evidence="9 10">
    <name type="scientific">Ignatzschineria indica</name>
    <dbReference type="NCBI Taxonomy" id="472583"/>
    <lineage>
        <taxon>Bacteria</taxon>
        <taxon>Pseudomonadati</taxon>
        <taxon>Pseudomonadota</taxon>
        <taxon>Gammaproteobacteria</taxon>
        <taxon>Cardiobacteriales</taxon>
        <taxon>Ignatzschineriaceae</taxon>
        <taxon>Ignatzschineria</taxon>
    </lineage>
</organism>
<dbReference type="GO" id="GO:0006208">
    <property type="term" value="P:pyrimidine nucleobase catabolic process"/>
    <property type="evidence" value="ECO:0007669"/>
    <property type="project" value="TreeGrafter"/>
</dbReference>
<dbReference type="InterPro" id="IPR050268">
    <property type="entry name" value="NADH-dep_flavin_reductase"/>
</dbReference>
<dbReference type="AlphaFoldDB" id="A0A2U2AKB8"/>
<dbReference type="GO" id="GO:0004497">
    <property type="term" value="F:monooxygenase activity"/>
    <property type="evidence" value="ECO:0007669"/>
    <property type="project" value="UniProtKB-KW"/>
</dbReference>
<name>A0A2U2AKB8_9GAMM</name>
<feature type="domain" description="Flavin reductase like" evidence="8">
    <location>
        <begin position="17"/>
        <end position="164"/>
    </location>
</feature>
<evidence type="ECO:0000313" key="9">
    <source>
        <dbReference type="EMBL" id="PWD83209.1"/>
    </source>
</evidence>
<keyword evidence="10" id="KW-1185">Reference proteome</keyword>
<evidence type="ECO:0000256" key="5">
    <source>
        <dbReference type="ARBA" id="ARBA00022797"/>
    </source>
</evidence>
<dbReference type="GO" id="GO:0042537">
    <property type="term" value="P:benzene-containing compound metabolic process"/>
    <property type="evidence" value="ECO:0007669"/>
    <property type="project" value="InterPro"/>
</dbReference>
<evidence type="ECO:0000256" key="1">
    <source>
        <dbReference type="ARBA" id="ARBA00005112"/>
    </source>
</evidence>
<accession>A0A2U2AKB8</accession>
<dbReference type="GO" id="GO:0042602">
    <property type="term" value="F:riboflavin reductase (NADPH) activity"/>
    <property type="evidence" value="ECO:0007669"/>
    <property type="project" value="TreeGrafter"/>
</dbReference>
<dbReference type="GO" id="GO:0010181">
    <property type="term" value="F:FMN binding"/>
    <property type="evidence" value="ECO:0007669"/>
    <property type="project" value="InterPro"/>
</dbReference>